<feature type="region of interest" description="Disordered" evidence="1">
    <location>
        <begin position="1"/>
        <end position="55"/>
    </location>
</feature>
<sequence>MLPHDEPLSEPHIVTIDADPPTTDLPAAGPDESDPHHKPRKSRPKPSTDRPKGQTILPMPRVQKMIKVDSELAPASKDAVFLVSAATEEFLRRLVQQGHKQAMNERRLTIYQRDMAQATRLHPEMAEMIPAPIPLVTALHLRAAKEKEDPLAPDSNLSQPGGVSMASASTSSTVQPASTVGPSSTKSKPRQRLPSGRLAARANGSASASTSASAAAPMAPPPLAQAKAGQGILALTPPQHVHQPQKAPTASRARHPDIVSRGWMPPPMMPPPSTTPNGHAHAHGHPVHPYHPSLPLPPPPGPGGQGSGQAGLHYPPRGSYYPMPYASAPPPAPSSSTSGSRSRNYYPSESFPPLPKIHPPSHPHSHSQSQPKSGGADRASSKSPVSPISDDGD</sequence>
<feature type="compositionally biased region" description="Low complexity" evidence="1">
    <location>
        <begin position="161"/>
        <end position="174"/>
    </location>
</feature>
<evidence type="ECO:0000313" key="4">
    <source>
        <dbReference type="Proteomes" id="UP000076722"/>
    </source>
</evidence>
<protein>
    <recommendedName>
        <fullName evidence="2">Transcription factor CBF/NF-Y/archaeal histone domain-containing protein</fullName>
    </recommendedName>
</protein>
<dbReference type="OrthoDB" id="636685at2759"/>
<evidence type="ECO:0000313" key="3">
    <source>
        <dbReference type="EMBL" id="KZS90451.1"/>
    </source>
</evidence>
<dbReference type="STRING" id="1314777.A0A164RCX6"/>
<dbReference type="CDD" id="cd23645">
    <property type="entry name" value="HFD_Dpb3-like"/>
    <property type="match status" value="1"/>
</dbReference>
<dbReference type="SUPFAM" id="SSF47113">
    <property type="entry name" value="Histone-fold"/>
    <property type="match status" value="1"/>
</dbReference>
<dbReference type="Pfam" id="PF00808">
    <property type="entry name" value="CBFD_NFYB_HMF"/>
    <property type="match status" value="1"/>
</dbReference>
<feature type="non-terminal residue" evidence="3">
    <location>
        <position position="393"/>
    </location>
</feature>
<feature type="compositionally biased region" description="Polar residues" evidence="1">
    <location>
        <begin position="175"/>
        <end position="186"/>
    </location>
</feature>
<dbReference type="InterPro" id="IPR003958">
    <property type="entry name" value="CBFA_NFYB_domain"/>
</dbReference>
<accession>A0A164RCX6</accession>
<reference evidence="3 4" key="1">
    <citation type="journal article" date="2016" name="Mol. Biol. Evol.">
        <title>Comparative Genomics of Early-Diverging Mushroom-Forming Fungi Provides Insights into the Origins of Lignocellulose Decay Capabilities.</title>
        <authorList>
            <person name="Nagy L.G."/>
            <person name="Riley R."/>
            <person name="Tritt A."/>
            <person name="Adam C."/>
            <person name="Daum C."/>
            <person name="Floudas D."/>
            <person name="Sun H."/>
            <person name="Yadav J.S."/>
            <person name="Pangilinan J."/>
            <person name="Larsson K.H."/>
            <person name="Matsuura K."/>
            <person name="Barry K."/>
            <person name="Labutti K."/>
            <person name="Kuo R."/>
            <person name="Ohm R.A."/>
            <person name="Bhattacharya S.S."/>
            <person name="Shirouzu T."/>
            <person name="Yoshinaga Y."/>
            <person name="Martin F.M."/>
            <person name="Grigoriev I.V."/>
            <person name="Hibbett D.S."/>
        </authorList>
    </citation>
    <scope>NUCLEOTIDE SEQUENCE [LARGE SCALE GENOMIC DNA]</scope>
    <source>
        <strain evidence="3 4">HHB9708</strain>
    </source>
</reference>
<dbReference type="Gene3D" id="1.10.20.10">
    <property type="entry name" value="Histone, subunit A"/>
    <property type="match status" value="1"/>
</dbReference>
<dbReference type="InterPro" id="IPR009072">
    <property type="entry name" value="Histone-fold"/>
</dbReference>
<name>A0A164RCX6_9AGAM</name>
<evidence type="ECO:0000256" key="1">
    <source>
        <dbReference type="SAM" id="MobiDB-lite"/>
    </source>
</evidence>
<evidence type="ECO:0000259" key="2">
    <source>
        <dbReference type="Pfam" id="PF00808"/>
    </source>
</evidence>
<feature type="compositionally biased region" description="Pro residues" evidence="1">
    <location>
        <begin position="264"/>
        <end position="274"/>
    </location>
</feature>
<dbReference type="AlphaFoldDB" id="A0A164RCX6"/>
<feature type="region of interest" description="Disordered" evidence="1">
    <location>
        <begin position="239"/>
        <end position="393"/>
    </location>
</feature>
<dbReference type="GO" id="GO:0046982">
    <property type="term" value="F:protein heterodimerization activity"/>
    <property type="evidence" value="ECO:0007669"/>
    <property type="project" value="InterPro"/>
</dbReference>
<dbReference type="EMBL" id="KV419421">
    <property type="protein sequence ID" value="KZS90451.1"/>
    <property type="molecule type" value="Genomic_DNA"/>
</dbReference>
<feature type="compositionally biased region" description="Low complexity" evidence="1">
    <location>
        <begin position="199"/>
        <end position="217"/>
    </location>
</feature>
<dbReference type="Proteomes" id="UP000076722">
    <property type="component" value="Unassembled WGS sequence"/>
</dbReference>
<gene>
    <name evidence="3" type="ORF">SISNIDRAFT_551469</name>
</gene>
<organism evidence="3 4">
    <name type="scientific">Sistotremastrum niveocremeum HHB9708</name>
    <dbReference type="NCBI Taxonomy" id="1314777"/>
    <lineage>
        <taxon>Eukaryota</taxon>
        <taxon>Fungi</taxon>
        <taxon>Dikarya</taxon>
        <taxon>Basidiomycota</taxon>
        <taxon>Agaricomycotina</taxon>
        <taxon>Agaricomycetes</taxon>
        <taxon>Sistotremastrales</taxon>
        <taxon>Sistotremastraceae</taxon>
        <taxon>Sertulicium</taxon>
        <taxon>Sertulicium niveocremeum</taxon>
    </lineage>
</organism>
<keyword evidence="4" id="KW-1185">Reference proteome</keyword>
<feature type="domain" description="Transcription factor CBF/NF-Y/archaeal histone" evidence="2">
    <location>
        <begin position="57"/>
        <end position="118"/>
    </location>
</feature>
<feature type="compositionally biased region" description="Pro residues" evidence="1">
    <location>
        <begin position="292"/>
        <end position="302"/>
    </location>
</feature>
<feature type="region of interest" description="Disordered" evidence="1">
    <location>
        <begin position="146"/>
        <end position="227"/>
    </location>
</feature>
<proteinExistence type="predicted"/>